<dbReference type="AlphaFoldDB" id="A0A069QFF4"/>
<evidence type="ECO:0000313" key="2">
    <source>
        <dbReference type="Proteomes" id="UP000027442"/>
    </source>
</evidence>
<dbReference type="HOGENOM" id="CLU_3187337_0_0_10"/>
<accession>A0A069QFF4</accession>
<protein>
    <submittedName>
        <fullName evidence="1">Uncharacterized protein</fullName>
    </submittedName>
</protein>
<organism evidence="1 2">
    <name type="scientific">Hoylesella loescheii DSM 19665 = JCM 12249 = ATCC 15930</name>
    <dbReference type="NCBI Taxonomy" id="1122985"/>
    <lineage>
        <taxon>Bacteria</taxon>
        <taxon>Pseudomonadati</taxon>
        <taxon>Bacteroidota</taxon>
        <taxon>Bacteroidia</taxon>
        <taxon>Bacteroidales</taxon>
        <taxon>Prevotellaceae</taxon>
        <taxon>Hoylesella</taxon>
    </lineage>
</organism>
<reference evidence="1 2" key="1">
    <citation type="submission" date="2013-08" db="EMBL/GenBank/DDBJ databases">
        <authorList>
            <person name="Weinstock G."/>
            <person name="Sodergren E."/>
            <person name="Wylie T."/>
            <person name="Fulton L."/>
            <person name="Fulton R."/>
            <person name="Fronick C."/>
            <person name="O'Laughlin M."/>
            <person name="Godfrey J."/>
            <person name="Miner T."/>
            <person name="Herter B."/>
            <person name="Appelbaum E."/>
            <person name="Cordes M."/>
            <person name="Lek S."/>
            <person name="Wollam A."/>
            <person name="Pepin K.H."/>
            <person name="Palsikar V.B."/>
            <person name="Mitreva M."/>
            <person name="Wilson R.K."/>
        </authorList>
    </citation>
    <scope>NUCLEOTIDE SEQUENCE [LARGE SCALE GENOMIC DNA]</scope>
    <source>
        <strain evidence="1 2">ATCC 15930</strain>
    </source>
</reference>
<sequence>MQCKPQYPRDYKCFDMGFIPQKAKGYEVVSAKQTICIRTIMGYLLF</sequence>
<dbReference type="EMBL" id="JNGW01000105">
    <property type="protein sequence ID" value="KDR51535.1"/>
    <property type="molecule type" value="Genomic_DNA"/>
</dbReference>
<dbReference type="PATRIC" id="fig|1122985.7.peg.2545"/>
<comment type="caution">
    <text evidence="1">The sequence shown here is derived from an EMBL/GenBank/DDBJ whole genome shotgun (WGS) entry which is preliminary data.</text>
</comment>
<proteinExistence type="predicted"/>
<keyword evidence="2" id="KW-1185">Reference proteome</keyword>
<name>A0A069QFF4_HOYLO</name>
<evidence type="ECO:0000313" key="1">
    <source>
        <dbReference type="EMBL" id="KDR51535.1"/>
    </source>
</evidence>
<gene>
    <name evidence="1" type="ORF">HMPREF1991_02458</name>
</gene>
<dbReference type="Proteomes" id="UP000027442">
    <property type="component" value="Unassembled WGS sequence"/>
</dbReference>